<evidence type="ECO:0000313" key="3">
    <source>
        <dbReference type="Proteomes" id="UP000242519"/>
    </source>
</evidence>
<feature type="compositionally biased region" description="Pro residues" evidence="1">
    <location>
        <begin position="70"/>
        <end position="81"/>
    </location>
</feature>
<accession>A0A218Z507</accession>
<evidence type="ECO:0000256" key="1">
    <source>
        <dbReference type="SAM" id="MobiDB-lite"/>
    </source>
</evidence>
<organism evidence="2 3">
    <name type="scientific">Diplocarpon coronariae</name>
    <dbReference type="NCBI Taxonomy" id="2795749"/>
    <lineage>
        <taxon>Eukaryota</taxon>
        <taxon>Fungi</taxon>
        <taxon>Dikarya</taxon>
        <taxon>Ascomycota</taxon>
        <taxon>Pezizomycotina</taxon>
        <taxon>Leotiomycetes</taxon>
        <taxon>Helotiales</taxon>
        <taxon>Drepanopezizaceae</taxon>
        <taxon>Diplocarpon</taxon>
    </lineage>
</organism>
<proteinExistence type="predicted"/>
<dbReference type="EMBL" id="MZNU01000207">
    <property type="protein sequence ID" value="OWP02842.1"/>
    <property type="molecule type" value="Genomic_DNA"/>
</dbReference>
<feature type="region of interest" description="Disordered" evidence="1">
    <location>
        <begin position="126"/>
        <end position="159"/>
    </location>
</feature>
<dbReference type="AlphaFoldDB" id="A0A218Z507"/>
<name>A0A218Z507_9HELO</name>
<sequence>MDLAVHVTIQVTVHVSGNARAKNPPRPGPAAWTRRTFDSSSRESRRHWMPGRREPSPRSRPPDSASSRPVPGPGPGPGPRRGPPDKIGFSEARGRVRNRLPSASPPTTIPRRVSAADADTNAQFQIRTSAHQGPGLGRAARRHTPRPRSGVGWSATTPLAGDGPVRPWFLVRSTGLPGREAGIGCVETGCCPVFTQHLADPTADSMEAPIDPVSGRLLRVPASRDLRSNESQSEAEMTGADGHGMMDDQTTWDS</sequence>
<gene>
    <name evidence="2" type="ORF">B2J93_1296</name>
</gene>
<feature type="compositionally biased region" description="Basic and acidic residues" evidence="1">
    <location>
        <begin position="51"/>
        <end position="61"/>
    </location>
</feature>
<protein>
    <submittedName>
        <fullName evidence="2">Uncharacterized protein</fullName>
    </submittedName>
</protein>
<evidence type="ECO:0000313" key="2">
    <source>
        <dbReference type="EMBL" id="OWP02842.1"/>
    </source>
</evidence>
<comment type="caution">
    <text evidence="2">The sequence shown here is derived from an EMBL/GenBank/DDBJ whole genome shotgun (WGS) entry which is preliminary data.</text>
</comment>
<reference evidence="2 3" key="1">
    <citation type="submission" date="2017-04" db="EMBL/GenBank/DDBJ databases">
        <title>Draft genome sequence of Marssonina coronaria NL1: causal agent of apple blotch.</title>
        <authorList>
            <person name="Cheng Q."/>
        </authorList>
    </citation>
    <scope>NUCLEOTIDE SEQUENCE [LARGE SCALE GENOMIC DNA]</scope>
    <source>
        <strain evidence="2 3">NL1</strain>
    </source>
</reference>
<feature type="region of interest" description="Disordered" evidence="1">
    <location>
        <begin position="16"/>
        <end position="114"/>
    </location>
</feature>
<dbReference type="InParanoid" id="A0A218Z507"/>
<dbReference type="Proteomes" id="UP000242519">
    <property type="component" value="Unassembled WGS sequence"/>
</dbReference>
<keyword evidence="3" id="KW-1185">Reference proteome</keyword>
<feature type="region of interest" description="Disordered" evidence="1">
    <location>
        <begin position="221"/>
        <end position="254"/>
    </location>
</feature>